<accession>A0A7S7YED2</accession>
<evidence type="ECO:0000313" key="3">
    <source>
        <dbReference type="Proteomes" id="UP001162098"/>
    </source>
</evidence>
<keyword evidence="3" id="KW-1185">Reference proteome</keyword>
<name>A0A7S7YED2_9VIRU</name>
<evidence type="ECO:0000313" key="2">
    <source>
        <dbReference type="EMBL" id="QPB44234.1"/>
    </source>
</evidence>
<keyword evidence="1" id="KW-0812">Transmembrane</keyword>
<proteinExistence type="predicted"/>
<reference evidence="2 3" key="1">
    <citation type="submission" date="2020-09" db="EMBL/GenBank/DDBJ databases">
        <authorList>
            <person name="Zhang R."/>
            <person name="Garcia K."/>
            <person name="Ogata H."/>
        </authorList>
    </citation>
    <scope>NUCLEOTIDE SEQUENCE [LARGE SCALE GENOMIC DNA]</scope>
    <source>
        <strain evidence="3">stheno</strain>
    </source>
</reference>
<dbReference type="Proteomes" id="UP001162098">
    <property type="component" value="Segment"/>
</dbReference>
<organism evidence="2 3">
    <name type="scientific">Medusavirus stheno T3</name>
    <dbReference type="NCBI Taxonomy" id="3069717"/>
    <lineage>
        <taxon>Viruses</taxon>
        <taxon>Varidnaviria</taxon>
        <taxon>Bamfordvirae</taxon>
        <taxon>Nucleocytoviricota</taxon>
        <taxon>Megaviricetes</taxon>
        <taxon>Mamonoviridae</taxon>
        <taxon>Medusavirus</taxon>
        <taxon>Medusavirus sthenus</taxon>
    </lineage>
</organism>
<keyword evidence="1" id="KW-1133">Transmembrane helix</keyword>
<dbReference type="KEGG" id="vg:80543430"/>
<sequence>MEEDGSNMVDIAVEGLVAEFPDIAEHILAIKSWYESDEGKRQVSAFMAHKGKDDVPDTQSDYGKAAQQCALLSVLALVPATFFAALAIKHSKSE</sequence>
<feature type="transmembrane region" description="Helical" evidence="1">
    <location>
        <begin position="65"/>
        <end position="88"/>
    </location>
</feature>
<dbReference type="EMBL" id="MW018138">
    <property type="protein sequence ID" value="QPB44234.1"/>
    <property type="molecule type" value="Genomic_DNA"/>
</dbReference>
<keyword evidence="1" id="KW-0472">Membrane</keyword>
<protein>
    <submittedName>
        <fullName evidence="2">Uncharacterized protein</fullName>
    </submittedName>
</protein>
<evidence type="ECO:0000256" key="1">
    <source>
        <dbReference type="SAM" id="Phobius"/>
    </source>
</evidence>